<protein>
    <submittedName>
        <fullName evidence="1">Uncharacterized protein</fullName>
    </submittedName>
</protein>
<sequence length="67" mass="7732">MTANNLISVKKDLQKLQKQLSLEVTKGRYKDTNKIKTLKEEIKEKKLEIGNITKSMISQIVIETKTK</sequence>
<dbReference type="EMBL" id="JANKAS010000001">
    <property type="protein sequence ID" value="MCR1897771.1"/>
    <property type="molecule type" value="Genomic_DNA"/>
</dbReference>
<evidence type="ECO:0000313" key="1">
    <source>
        <dbReference type="EMBL" id="MCR1897771.1"/>
    </source>
</evidence>
<dbReference type="AlphaFoldDB" id="A0AAE3HCU2"/>
<name>A0AAE3HCU2_9FIRM</name>
<reference evidence="1" key="1">
    <citation type="submission" date="2022-07" db="EMBL/GenBank/DDBJ databases">
        <title>Enhanced cultured diversity of the mouse gut microbiota enables custom-made synthetic communities.</title>
        <authorList>
            <person name="Afrizal A."/>
        </authorList>
    </citation>
    <scope>NUCLEOTIDE SEQUENCE</scope>
    <source>
        <strain evidence="1">DSM 28593</strain>
    </source>
</reference>
<dbReference type="RefSeq" id="WP_257529189.1">
    <property type="nucleotide sequence ID" value="NZ_JANKAS010000001.1"/>
</dbReference>
<accession>A0AAE3HCU2</accession>
<dbReference type="Proteomes" id="UP001205748">
    <property type="component" value="Unassembled WGS sequence"/>
</dbReference>
<proteinExistence type="predicted"/>
<gene>
    <name evidence="1" type="ORF">NSA47_02055</name>
</gene>
<keyword evidence="2" id="KW-1185">Reference proteome</keyword>
<comment type="caution">
    <text evidence="1">The sequence shown here is derived from an EMBL/GenBank/DDBJ whole genome shotgun (WGS) entry which is preliminary data.</text>
</comment>
<evidence type="ECO:0000313" key="2">
    <source>
        <dbReference type="Proteomes" id="UP001205748"/>
    </source>
</evidence>
<organism evidence="1 2">
    <name type="scientific">Irregularibacter muris</name>
    <dbReference type="NCBI Taxonomy" id="1796619"/>
    <lineage>
        <taxon>Bacteria</taxon>
        <taxon>Bacillati</taxon>
        <taxon>Bacillota</taxon>
        <taxon>Clostridia</taxon>
        <taxon>Eubacteriales</taxon>
        <taxon>Eubacteriaceae</taxon>
        <taxon>Irregularibacter</taxon>
    </lineage>
</organism>